<proteinExistence type="predicted"/>
<dbReference type="PANTHER" id="PTHR35312:SF1">
    <property type="entry name" value="OS07G0641800 PROTEIN"/>
    <property type="match status" value="1"/>
</dbReference>
<dbReference type="Proteomes" id="UP000594638">
    <property type="component" value="Unassembled WGS sequence"/>
</dbReference>
<reference evidence="2 3" key="1">
    <citation type="submission" date="2019-12" db="EMBL/GenBank/DDBJ databases">
        <authorList>
            <person name="Alioto T."/>
            <person name="Alioto T."/>
            <person name="Gomez Garrido J."/>
        </authorList>
    </citation>
    <scope>NUCLEOTIDE SEQUENCE [LARGE SCALE GENOMIC DNA]</scope>
</reference>
<dbReference type="AlphaFoldDB" id="A0A8S0S2K7"/>
<evidence type="ECO:0000256" key="1">
    <source>
        <dbReference type="SAM" id="MobiDB-lite"/>
    </source>
</evidence>
<keyword evidence="3" id="KW-1185">Reference proteome</keyword>
<protein>
    <submittedName>
        <fullName evidence="2">Uncharacterized protein</fullName>
    </submittedName>
</protein>
<accession>A0A8S0S2K7</accession>
<evidence type="ECO:0000313" key="3">
    <source>
        <dbReference type="Proteomes" id="UP000594638"/>
    </source>
</evidence>
<feature type="compositionally biased region" description="Basic and acidic residues" evidence="1">
    <location>
        <begin position="15"/>
        <end position="28"/>
    </location>
</feature>
<dbReference type="OrthoDB" id="1932122at2759"/>
<dbReference type="PANTHER" id="PTHR35312">
    <property type="entry name" value="OS07G0641800 PROTEIN"/>
    <property type="match status" value="1"/>
</dbReference>
<feature type="region of interest" description="Disordered" evidence="1">
    <location>
        <begin position="1"/>
        <end position="28"/>
    </location>
</feature>
<dbReference type="Gramene" id="OE9A095045T3">
    <property type="protein sequence ID" value="OE9A095045C3"/>
    <property type="gene ID" value="OE9A095045"/>
</dbReference>
<name>A0A8S0S2K7_OLEEU</name>
<organism evidence="2 3">
    <name type="scientific">Olea europaea subsp. europaea</name>
    <dbReference type="NCBI Taxonomy" id="158383"/>
    <lineage>
        <taxon>Eukaryota</taxon>
        <taxon>Viridiplantae</taxon>
        <taxon>Streptophyta</taxon>
        <taxon>Embryophyta</taxon>
        <taxon>Tracheophyta</taxon>
        <taxon>Spermatophyta</taxon>
        <taxon>Magnoliopsida</taxon>
        <taxon>eudicotyledons</taxon>
        <taxon>Gunneridae</taxon>
        <taxon>Pentapetalae</taxon>
        <taxon>asterids</taxon>
        <taxon>lamiids</taxon>
        <taxon>Lamiales</taxon>
        <taxon>Oleaceae</taxon>
        <taxon>Oleeae</taxon>
        <taxon>Olea</taxon>
    </lineage>
</organism>
<sequence length="84" mass="9527">MDSDSLRQSTSGSAKTERHDARDSGDKRESFWNKLKLAATEKMGPTEAERFCRAFQQVYNKLVYEELTLDAARKFINSSGFSGK</sequence>
<feature type="compositionally biased region" description="Polar residues" evidence="1">
    <location>
        <begin position="1"/>
        <end position="14"/>
    </location>
</feature>
<evidence type="ECO:0000313" key="2">
    <source>
        <dbReference type="EMBL" id="CAA2986727.1"/>
    </source>
</evidence>
<gene>
    <name evidence="2" type="ORF">OLEA9_A095045</name>
</gene>
<dbReference type="EMBL" id="CACTIH010003883">
    <property type="protein sequence ID" value="CAA2986727.1"/>
    <property type="molecule type" value="Genomic_DNA"/>
</dbReference>
<comment type="caution">
    <text evidence="2">The sequence shown here is derived from an EMBL/GenBank/DDBJ whole genome shotgun (WGS) entry which is preliminary data.</text>
</comment>